<name>K3W6A2_GLOUD</name>
<evidence type="ECO:0000313" key="2">
    <source>
        <dbReference type="EnsemblProtists" id="PYU1_T000493"/>
    </source>
</evidence>
<sequence>MSSDGDDDVSNGRRSNGHSSCSSVVSSDEAYGIVARTGFTRMYVLSYSSVSPLEDQSSCHDDEEDEEQSLQNEERKQFQLIYESGSHCFHGTIALPESVQSRYDGVQRERKGKESKQHDDDEYHQDAMRVVDIADLPVLLPYFQAQHDALNSVDDTMEFRRGVRDVLDQMHEAGAFLVEELAKEKVVTRIADAAKELQWIASSSSKDNPSTFFELQTHPGANDDLETMGVVLIVMKLVVRDVLLDVIYWRDSYFVTLRDPHESVNGKELALIDTDEDIKKLVLWGTLPASASTTMPSMASSSQHHAAVKILDASDTQLYCLLAMQRGWKVAASRKRRAKKTIRDDEREEEQLVVFQFNEYVYQGNLWLCPMRLDDLAKLSTHVFPQLRLQSHSLAFYGETQDLPRAGDEDENDELTRKLGQFRGIRMRFDAIATTLRTLLLESQAWIEQFLAEVDSIAAADAKRGPSYDSSGQRPQSASSEWLARHLKAWLEVDDGTEAFFELELGRSTKASLFGDVREGDDAPVELLLWQGVVHAALLVVVYRRGSFYMVLRDTSSEGDVGPQQDATELFAALPPLGSKGRGYLVRKFSDTGTGPSSLEQQQPAWLAGAKLLLWQTSASLAREELAEWRMEAASKSAPCADWFDTTEEKERDEEQTKECGVHADDAKVTPAVTSAHTIREAQRTDEKVVESKSVPTADKVSRRHHIPRLSALPSHAVATTTAPWNLRTGRPI</sequence>
<organism evidence="2 3">
    <name type="scientific">Globisporangium ultimum (strain ATCC 200006 / CBS 805.95 / DAOM BR144)</name>
    <name type="common">Pythium ultimum</name>
    <dbReference type="NCBI Taxonomy" id="431595"/>
    <lineage>
        <taxon>Eukaryota</taxon>
        <taxon>Sar</taxon>
        <taxon>Stramenopiles</taxon>
        <taxon>Oomycota</taxon>
        <taxon>Peronosporomycetes</taxon>
        <taxon>Pythiales</taxon>
        <taxon>Pythiaceae</taxon>
        <taxon>Globisporangium</taxon>
    </lineage>
</organism>
<reference evidence="3" key="2">
    <citation type="submission" date="2010-04" db="EMBL/GenBank/DDBJ databases">
        <authorList>
            <person name="Buell R."/>
            <person name="Hamilton J."/>
            <person name="Hostetler J."/>
        </authorList>
    </citation>
    <scope>NUCLEOTIDE SEQUENCE [LARGE SCALE GENOMIC DNA]</scope>
    <source>
        <strain evidence="3">DAOM:BR144</strain>
    </source>
</reference>
<dbReference type="InParanoid" id="K3W6A2"/>
<dbReference type="HOGENOM" id="CLU_378363_0_0_1"/>
<reference evidence="3" key="1">
    <citation type="journal article" date="2010" name="Genome Biol.">
        <title>Genome sequence of the necrotrophic plant pathogen Pythium ultimum reveals original pathogenicity mechanisms and effector repertoire.</title>
        <authorList>
            <person name="Levesque C.A."/>
            <person name="Brouwer H."/>
            <person name="Cano L."/>
            <person name="Hamilton J.P."/>
            <person name="Holt C."/>
            <person name="Huitema E."/>
            <person name="Raffaele S."/>
            <person name="Robideau G.P."/>
            <person name="Thines M."/>
            <person name="Win J."/>
            <person name="Zerillo M.M."/>
            <person name="Beakes G.W."/>
            <person name="Boore J.L."/>
            <person name="Busam D."/>
            <person name="Dumas B."/>
            <person name="Ferriera S."/>
            <person name="Fuerstenberg S.I."/>
            <person name="Gachon C.M."/>
            <person name="Gaulin E."/>
            <person name="Govers F."/>
            <person name="Grenville-Briggs L."/>
            <person name="Horner N."/>
            <person name="Hostetler J."/>
            <person name="Jiang R.H."/>
            <person name="Johnson J."/>
            <person name="Krajaejun T."/>
            <person name="Lin H."/>
            <person name="Meijer H.J."/>
            <person name="Moore B."/>
            <person name="Morris P."/>
            <person name="Phuntmart V."/>
            <person name="Puiu D."/>
            <person name="Shetty J."/>
            <person name="Stajich J.E."/>
            <person name="Tripathy S."/>
            <person name="Wawra S."/>
            <person name="van West P."/>
            <person name="Whitty B.R."/>
            <person name="Coutinho P.M."/>
            <person name="Henrissat B."/>
            <person name="Martin F."/>
            <person name="Thomas P.D."/>
            <person name="Tyler B.M."/>
            <person name="De Vries R.P."/>
            <person name="Kamoun S."/>
            <person name="Yandell M."/>
            <person name="Tisserat N."/>
            <person name="Buell C.R."/>
        </authorList>
    </citation>
    <scope>NUCLEOTIDE SEQUENCE</scope>
    <source>
        <strain evidence="3">DAOM:BR144</strain>
    </source>
</reference>
<dbReference type="OMA" id="FFELQTH"/>
<feature type="region of interest" description="Disordered" evidence="1">
    <location>
        <begin position="100"/>
        <end position="122"/>
    </location>
</feature>
<protein>
    <submittedName>
        <fullName evidence="2">Uncharacterized protein</fullName>
    </submittedName>
</protein>
<keyword evidence="3" id="KW-1185">Reference proteome</keyword>
<reference evidence="2" key="3">
    <citation type="submission" date="2015-02" db="UniProtKB">
        <authorList>
            <consortium name="EnsemblProtists"/>
        </authorList>
    </citation>
    <scope>IDENTIFICATION</scope>
    <source>
        <strain evidence="2">DAOM BR144</strain>
    </source>
</reference>
<dbReference type="EnsemblProtists" id="PYU1_T000493">
    <property type="protein sequence ID" value="PYU1_T000493"/>
    <property type="gene ID" value="PYU1_G000493"/>
</dbReference>
<evidence type="ECO:0000313" key="3">
    <source>
        <dbReference type="Proteomes" id="UP000019132"/>
    </source>
</evidence>
<feature type="compositionally biased region" description="Basic and acidic residues" evidence="1">
    <location>
        <begin position="105"/>
        <end position="122"/>
    </location>
</feature>
<dbReference type="VEuPathDB" id="FungiDB:PYU1_G000493"/>
<dbReference type="eggNOG" id="ENOG502SM58">
    <property type="taxonomic scope" value="Eukaryota"/>
</dbReference>
<dbReference type="Proteomes" id="UP000019132">
    <property type="component" value="Unassembled WGS sequence"/>
</dbReference>
<evidence type="ECO:0000256" key="1">
    <source>
        <dbReference type="SAM" id="MobiDB-lite"/>
    </source>
</evidence>
<feature type="region of interest" description="Disordered" evidence="1">
    <location>
        <begin position="1"/>
        <end position="24"/>
    </location>
</feature>
<proteinExistence type="predicted"/>
<dbReference type="AlphaFoldDB" id="K3W6A2"/>
<accession>K3W6A2</accession>
<feature type="compositionally biased region" description="Low complexity" evidence="1">
    <location>
        <begin position="12"/>
        <end position="24"/>
    </location>
</feature>
<dbReference type="EMBL" id="GL376636">
    <property type="status" value="NOT_ANNOTATED_CDS"/>
    <property type="molecule type" value="Genomic_DNA"/>
</dbReference>
<feature type="region of interest" description="Disordered" evidence="1">
    <location>
        <begin position="52"/>
        <end position="73"/>
    </location>
</feature>